<dbReference type="AlphaFoldDB" id="A0A1H7WQY2"/>
<dbReference type="eggNOG" id="COG1937">
    <property type="taxonomic scope" value="Bacteria"/>
</dbReference>
<dbReference type="EMBL" id="FOAZ01000021">
    <property type="protein sequence ID" value="SEM23625.1"/>
    <property type="molecule type" value="Genomic_DNA"/>
</dbReference>
<protein>
    <submittedName>
        <fullName evidence="3">DNA-binding transcriptional regulator, FrmR family</fullName>
    </submittedName>
</protein>
<keyword evidence="3" id="KW-0238">DNA-binding</keyword>
<dbReference type="Gene3D" id="1.20.58.1000">
    <property type="entry name" value="Metal-sensitive repressor, helix protomer"/>
    <property type="match status" value="1"/>
</dbReference>
<dbReference type="PANTHER" id="PTHR33677:SF5">
    <property type="entry name" value="TRANSCRIPTIONAL REPRESSOR FRMR"/>
    <property type="match status" value="1"/>
</dbReference>
<gene>
    <name evidence="3" type="ORF">SAMN05414137_12151</name>
</gene>
<keyword evidence="2" id="KW-0186">Copper</keyword>
<dbReference type="InterPro" id="IPR003735">
    <property type="entry name" value="Metal_Tscrpt_repr"/>
</dbReference>
<dbReference type="STRING" id="235985.SAMN05414137_12151"/>
<sequence length="138" mass="14645">MVAVRVLAPHARRDDASLLRADTPTVLSFALRGQGSDGYPLGYDRTMKVDEEAQGAVLNRLRRAQGQLAGVIAMIEAGRDCKDVVTQLAAVSRALDRAGFKIVASGMRQCMVAAEEGGAADAAPMTEAELEKLFLTLA</sequence>
<evidence type="ECO:0000313" key="4">
    <source>
        <dbReference type="Proteomes" id="UP000183015"/>
    </source>
</evidence>
<evidence type="ECO:0000256" key="2">
    <source>
        <dbReference type="ARBA" id="ARBA00023008"/>
    </source>
</evidence>
<comment type="similarity">
    <text evidence="1">Belongs to the CsoR family.</text>
</comment>
<evidence type="ECO:0000313" key="3">
    <source>
        <dbReference type="EMBL" id="SEM23625.1"/>
    </source>
</evidence>
<proteinExistence type="inferred from homology"/>
<organism evidence="3 4">
    <name type="scientific">Streptacidiphilus jiangxiensis</name>
    <dbReference type="NCBI Taxonomy" id="235985"/>
    <lineage>
        <taxon>Bacteria</taxon>
        <taxon>Bacillati</taxon>
        <taxon>Actinomycetota</taxon>
        <taxon>Actinomycetes</taxon>
        <taxon>Kitasatosporales</taxon>
        <taxon>Streptomycetaceae</taxon>
        <taxon>Streptacidiphilus</taxon>
    </lineage>
</organism>
<dbReference type="GO" id="GO:0003677">
    <property type="term" value="F:DNA binding"/>
    <property type="evidence" value="ECO:0007669"/>
    <property type="project" value="UniProtKB-KW"/>
</dbReference>
<keyword evidence="4" id="KW-1185">Reference proteome</keyword>
<dbReference type="GO" id="GO:0045892">
    <property type="term" value="P:negative regulation of DNA-templated transcription"/>
    <property type="evidence" value="ECO:0007669"/>
    <property type="project" value="UniProtKB-ARBA"/>
</dbReference>
<dbReference type="InterPro" id="IPR038390">
    <property type="entry name" value="Metal_Tscrpt_repr_sf"/>
</dbReference>
<name>A0A1H7WQY2_STRJI</name>
<accession>A0A1H7WQY2</accession>
<dbReference type="PANTHER" id="PTHR33677">
    <property type="entry name" value="TRANSCRIPTIONAL REPRESSOR FRMR-RELATED"/>
    <property type="match status" value="1"/>
</dbReference>
<dbReference type="Pfam" id="PF02583">
    <property type="entry name" value="Trns_repr_metal"/>
    <property type="match status" value="1"/>
</dbReference>
<evidence type="ECO:0000256" key="1">
    <source>
        <dbReference type="ARBA" id="ARBA00005428"/>
    </source>
</evidence>
<dbReference type="CDD" id="cd10148">
    <property type="entry name" value="CsoR-like_DUF156"/>
    <property type="match status" value="1"/>
</dbReference>
<dbReference type="Proteomes" id="UP000183015">
    <property type="component" value="Unassembled WGS sequence"/>
</dbReference>
<dbReference type="GO" id="GO:0046872">
    <property type="term" value="F:metal ion binding"/>
    <property type="evidence" value="ECO:0007669"/>
    <property type="project" value="InterPro"/>
</dbReference>
<reference evidence="4" key="1">
    <citation type="submission" date="2016-10" db="EMBL/GenBank/DDBJ databases">
        <authorList>
            <person name="Varghese N."/>
        </authorList>
    </citation>
    <scope>NUCLEOTIDE SEQUENCE [LARGE SCALE GENOMIC DNA]</scope>
    <source>
        <strain evidence="4">DSM 45096 / BCRC 16803 / CGMCC 4.1857 / CIP 109030 / JCM 12277 / KCTC 19219 / NBRC 100920 / 33214</strain>
    </source>
</reference>